<dbReference type="Proteomes" id="UP000620124">
    <property type="component" value="Unassembled WGS sequence"/>
</dbReference>
<comment type="caution">
    <text evidence="2">The sequence shown here is derived from an EMBL/GenBank/DDBJ whole genome shotgun (WGS) entry which is preliminary data.</text>
</comment>
<dbReference type="OrthoDB" id="4186099at2759"/>
<accession>A0A8H6YU71</accession>
<gene>
    <name evidence="2" type="ORF">MVEN_00364800</name>
</gene>
<reference evidence="2" key="1">
    <citation type="submission" date="2020-05" db="EMBL/GenBank/DDBJ databases">
        <title>Mycena genomes resolve the evolution of fungal bioluminescence.</title>
        <authorList>
            <person name="Tsai I.J."/>
        </authorList>
    </citation>
    <scope>NUCLEOTIDE SEQUENCE</scope>
    <source>
        <strain evidence="2">CCC161011</strain>
    </source>
</reference>
<evidence type="ECO:0000256" key="1">
    <source>
        <dbReference type="SAM" id="SignalP"/>
    </source>
</evidence>
<organism evidence="2 3">
    <name type="scientific">Mycena venus</name>
    <dbReference type="NCBI Taxonomy" id="2733690"/>
    <lineage>
        <taxon>Eukaryota</taxon>
        <taxon>Fungi</taxon>
        <taxon>Dikarya</taxon>
        <taxon>Basidiomycota</taxon>
        <taxon>Agaricomycotina</taxon>
        <taxon>Agaricomycetes</taxon>
        <taxon>Agaricomycetidae</taxon>
        <taxon>Agaricales</taxon>
        <taxon>Marasmiineae</taxon>
        <taxon>Mycenaceae</taxon>
        <taxon>Mycena</taxon>
    </lineage>
</organism>
<protein>
    <submittedName>
        <fullName evidence="2">Uncharacterized protein</fullName>
    </submittedName>
</protein>
<feature type="signal peptide" evidence="1">
    <location>
        <begin position="1"/>
        <end position="18"/>
    </location>
</feature>
<proteinExistence type="predicted"/>
<evidence type="ECO:0000313" key="3">
    <source>
        <dbReference type="Proteomes" id="UP000620124"/>
    </source>
</evidence>
<keyword evidence="3" id="KW-1185">Reference proteome</keyword>
<feature type="chain" id="PRO_5034491750" evidence="1">
    <location>
        <begin position="19"/>
        <end position="122"/>
    </location>
</feature>
<sequence>MKFTTIIIALASATYAMAGNCDRGLSYCGRSLLHVGKYAPQIEEAVQKAGTNPAHMLDTLFYCVGGKNGDIEVIKDCGSGRCADSGSGKSDICLPTSRIHLILEMEDEESFSVRKEEENAWW</sequence>
<name>A0A8H6YU71_9AGAR</name>
<dbReference type="AlphaFoldDB" id="A0A8H6YU71"/>
<dbReference type="EMBL" id="JACAZI010000003">
    <property type="protein sequence ID" value="KAF7364942.1"/>
    <property type="molecule type" value="Genomic_DNA"/>
</dbReference>
<evidence type="ECO:0000313" key="2">
    <source>
        <dbReference type="EMBL" id="KAF7364942.1"/>
    </source>
</evidence>
<keyword evidence="1" id="KW-0732">Signal</keyword>